<dbReference type="GeneID" id="63797417"/>
<evidence type="ECO:0000256" key="2">
    <source>
        <dbReference type="ARBA" id="ARBA00022723"/>
    </source>
</evidence>
<dbReference type="PANTHER" id="PTHR47782:SF12">
    <property type="entry name" value="ZN(II)2CYS6 TRANSCRIPTION FACTOR (EUROFUNG)"/>
    <property type="match status" value="1"/>
</dbReference>
<keyword evidence="2" id="KW-0479">Metal-binding</keyword>
<keyword evidence="8" id="KW-0472">Membrane</keyword>
<accession>A0A364L909</accession>
<comment type="caution">
    <text evidence="10">The sequence shown here is derived from an EMBL/GenBank/DDBJ whole genome shotgun (WGS) entry which is preliminary data.</text>
</comment>
<protein>
    <recommendedName>
        <fullName evidence="9">Xylanolytic transcriptional activator regulatory domain-containing protein</fullName>
    </recommendedName>
</protein>
<dbReference type="GO" id="GO:0045944">
    <property type="term" value="P:positive regulation of transcription by RNA polymerase II"/>
    <property type="evidence" value="ECO:0007669"/>
    <property type="project" value="TreeGrafter"/>
</dbReference>
<keyword evidence="11" id="KW-1185">Reference proteome</keyword>
<dbReference type="CDD" id="cd14723">
    <property type="entry name" value="ZIP_Ppr1"/>
    <property type="match status" value="1"/>
</dbReference>
<dbReference type="Pfam" id="PF04082">
    <property type="entry name" value="Fungal_trans"/>
    <property type="match status" value="1"/>
</dbReference>
<keyword evidence="8" id="KW-1133">Transmembrane helix</keyword>
<dbReference type="EMBL" id="MIKG01000018">
    <property type="protein sequence ID" value="RAO72191.1"/>
    <property type="molecule type" value="Genomic_DNA"/>
</dbReference>
<name>A0A364L909_TALAM</name>
<evidence type="ECO:0000256" key="6">
    <source>
        <dbReference type="ARBA" id="ARBA00023163"/>
    </source>
</evidence>
<dbReference type="RefSeq" id="XP_040736705.1">
    <property type="nucleotide sequence ID" value="XM_040880983.1"/>
</dbReference>
<keyword evidence="6" id="KW-0804">Transcription</keyword>
<organism evidence="10 11">
    <name type="scientific">Talaromyces amestolkiae</name>
    <dbReference type="NCBI Taxonomy" id="1196081"/>
    <lineage>
        <taxon>Eukaryota</taxon>
        <taxon>Fungi</taxon>
        <taxon>Dikarya</taxon>
        <taxon>Ascomycota</taxon>
        <taxon>Pezizomycotina</taxon>
        <taxon>Eurotiomycetes</taxon>
        <taxon>Eurotiomycetidae</taxon>
        <taxon>Eurotiales</taxon>
        <taxon>Trichocomaceae</taxon>
        <taxon>Talaromyces</taxon>
        <taxon>Talaromyces sect. Talaromyces</taxon>
    </lineage>
</organism>
<evidence type="ECO:0000313" key="10">
    <source>
        <dbReference type="EMBL" id="RAO72191.1"/>
    </source>
</evidence>
<feature type="domain" description="Xylanolytic transcriptional activator regulatory" evidence="9">
    <location>
        <begin position="318"/>
        <end position="393"/>
    </location>
</feature>
<evidence type="ECO:0000256" key="7">
    <source>
        <dbReference type="ARBA" id="ARBA00023242"/>
    </source>
</evidence>
<keyword evidence="7" id="KW-0539">Nucleus</keyword>
<keyword evidence="8" id="KW-0812">Transmembrane</keyword>
<dbReference type="GO" id="GO:0005634">
    <property type="term" value="C:nucleus"/>
    <property type="evidence" value="ECO:0007669"/>
    <property type="project" value="UniProtKB-SubCell"/>
</dbReference>
<evidence type="ECO:0000313" key="11">
    <source>
        <dbReference type="Proteomes" id="UP000249363"/>
    </source>
</evidence>
<dbReference type="CDD" id="cd12148">
    <property type="entry name" value="fungal_TF_MHR"/>
    <property type="match status" value="1"/>
</dbReference>
<evidence type="ECO:0000259" key="9">
    <source>
        <dbReference type="SMART" id="SM00906"/>
    </source>
</evidence>
<keyword evidence="5" id="KW-0238">DNA-binding</keyword>
<sequence length="748" mass="82609">MSAARQTSHAYPAKRAKMGERTMLACTNYCLVEDPATGLHRPRDYVQSLEARVAYLEGLLQEARPEVAIDHFGDLGHSQHPKQADRLDSNLTANVARGAATSATTTTVQPHRVSGNTPISVISDVRSTEPHENDLLSNEVALLCLGAAGREPQYFGPSSAVHFSRIVSSTLRLPRRGGTGSHYSNTSDSGTCRVTARYQGFPNAAMMAKLSEAYFSNIHPQYPFLHQPTFRAMEQECLEASLRNNINAASESSLFFVLMVYAIGSLAVGLSEVDSAEGYYAMALNYIAHLLDMDNLLSIQAMLCCAVYSVRSQAGASLWKISGMAMRHCVELGYHRSIERYRNSVDTLTKEISKRCFWVAYDIDLVASFILGRPAGISDNAIDVELPLDIDDEYITRDGLLSLPRQNSSDPPTQLTGALHSIKLRQLWSKFRNNLYPTTSHRESDSVPCPNKIPVEALRQELEEWRATSPDKLENLHARPLSVFASNDWFGLAYHYSILLLYRHYIIDSSEPAVQVPDSLSQENSEPDARDRAFEICATHARHMCLGYRRLYQSQRSQIQFTWGSLHILFLGGLTYLYCLWKSSYIRKRTRQSTVIQTCMACTTVLIIIAERWNEASSYRDIFELLSESTITMICGNSGDAISGESLELATVTTLMGGGDTGTGTNPSGGFVENATGGGHIPANVYDTSTTADGYGAAEQIGGPDIPLQDWIMTLDHVSASGDSQWLAQELLQGIKDFEAETNINSLN</sequence>
<evidence type="ECO:0000256" key="8">
    <source>
        <dbReference type="SAM" id="Phobius"/>
    </source>
</evidence>
<comment type="subcellular location">
    <subcellularLocation>
        <location evidence="1">Nucleus</location>
    </subcellularLocation>
</comment>
<evidence type="ECO:0000256" key="3">
    <source>
        <dbReference type="ARBA" id="ARBA00022833"/>
    </source>
</evidence>
<dbReference type="InterPro" id="IPR007219">
    <property type="entry name" value="XnlR_reg_dom"/>
</dbReference>
<feature type="transmembrane region" description="Helical" evidence="8">
    <location>
        <begin position="561"/>
        <end position="581"/>
    </location>
</feature>
<reference evidence="10 11" key="1">
    <citation type="journal article" date="2017" name="Biotechnol. Biofuels">
        <title>Differential beta-glucosidase expression as a function of carbon source availability in Talaromyces amestolkiae: a genomic and proteomic approach.</title>
        <authorList>
            <person name="de Eugenio L.I."/>
            <person name="Mendez-Liter J.A."/>
            <person name="Nieto-Dominguez M."/>
            <person name="Alonso L."/>
            <person name="Gil-Munoz J."/>
            <person name="Barriuso J."/>
            <person name="Prieto A."/>
            <person name="Martinez M.J."/>
        </authorList>
    </citation>
    <scope>NUCLEOTIDE SEQUENCE [LARGE SCALE GENOMIC DNA]</scope>
    <source>
        <strain evidence="10 11">CIB</strain>
    </source>
</reference>
<dbReference type="AlphaFoldDB" id="A0A364L909"/>
<dbReference type="PANTHER" id="PTHR47782">
    <property type="entry name" value="ZN(II)2CYS6 TRANSCRIPTION FACTOR (EUROFUNG)-RELATED"/>
    <property type="match status" value="1"/>
</dbReference>
<dbReference type="Proteomes" id="UP000249363">
    <property type="component" value="Unassembled WGS sequence"/>
</dbReference>
<evidence type="ECO:0000256" key="1">
    <source>
        <dbReference type="ARBA" id="ARBA00004123"/>
    </source>
</evidence>
<dbReference type="GO" id="GO:0006351">
    <property type="term" value="P:DNA-templated transcription"/>
    <property type="evidence" value="ECO:0007669"/>
    <property type="project" value="InterPro"/>
</dbReference>
<dbReference type="InterPro" id="IPR052202">
    <property type="entry name" value="Yeast_MetPath_Reg"/>
</dbReference>
<proteinExistence type="predicted"/>
<dbReference type="SMART" id="SM00906">
    <property type="entry name" value="Fungal_trans"/>
    <property type="match status" value="1"/>
</dbReference>
<dbReference type="OrthoDB" id="189997at2759"/>
<dbReference type="GO" id="GO:0000981">
    <property type="term" value="F:DNA-binding transcription factor activity, RNA polymerase II-specific"/>
    <property type="evidence" value="ECO:0007669"/>
    <property type="project" value="TreeGrafter"/>
</dbReference>
<dbReference type="GO" id="GO:0008270">
    <property type="term" value="F:zinc ion binding"/>
    <property type="evidence" value="ECO:0007669"/>
    <property type="project" value="InterPro"/>
</dbReference>
<dbReference type="GO" id="GO:0043565">
    <property type="term" value="F:sequence-specific DNA binding"/>
    <property type="evidence" value="ECO:0007669"/>
    <property type="project" value="TreeGrafter"/>
</dbReference>
<evidence type="ECO:0000256" key="5">
    <source>
        <dbReference type="ARBA" id="ARBA00023125"/>
    </source>
</evidence>
<gene>
    <name evidence="10" type="ORF">BHQ10_008203</name>
</gene>
<keyword evidence="4" id="KW-0805">Transcription regulation</keyword>
<evidence type="ECO:0000256" key="4">
    <source>
        <dbReference type="ARBA" id="ARBA00023015"/>
    </source>
</evidence>
<keyword evidence="3" id="KW-0862">Zinc</keyword>